<dbReference type="SFLD" id="SFLDG01067">
    <property type="entry name" value="SPASM/twitch_domain_containing"/>
    <property type="match status" value="1"/>
</dbReference>
<comment type="cofactor">
    <cofactor evidence="1">
        <name>[4Fe-4S] cluster</name>
        <dbReference type="ChEBI" id="CHEBI:49883"/>
    </cofactor>
</comment>
<evidence type="ECO:0000256" key="2">
    <source>
        <dbReference type="ARBA" id="ARBA00022485"/>
    </source>
</evidence>
<dbReference type="InterPro" id="IPR023885">
    <property type="entry name" value="4Fe4S-binding_SPASM_dom"/>
</dbReference>
<dbReference type="GO" id="GO:0051536">
    <property type="term" value="F:iron-sulfur cluster binding"/>
    <property type="evidence" value="ECO:0007669"/>
    <property type="project" value="UniProtKB-KW"/>
</dbReference>
<feature type="domain" description="4Fe4S-binding SPASM" evidence="8">
    <location>
        <begin position="274"/>
        <end position="341"/>
    </location>
</feature>
<dbReference type="GO" id="GO:0003824">
    <property type="term" value="F:catalytic activity"/>
    <property type="evidence" value="ECO:0007669"/>
    <property type="project" value="InterPro"/>
</dbReference>
<dbReference type="GO" id="GO:0046872">
    <property type="term" value="F:metal ion binding"/>
    <property type="evidence" value="ECO:0007669"/>
    <property type="project" value="UniProtKB-KW"/>
</dbReference>
<reference evidence="9" key="1">
    <citation type="submission" date="2018-05" db="EMBL/GenBank/DDBJ databases">
        <authorList>
            <person name="Lanie J.A."/>
            <person name="Ng W.-L."/>
            <person name="Kazmierczak K.M."/>
            <person name="Andrzejewski T.M."/>
            <person name="Davidsen T.M."/>
            <person name="Wayne K.J."/>
            <person name="Tettelin H."/>
            <person name="Glass J.I."/>
            <person name="Rusch D."/>
            <person name="Podicherti R."/>
            <person name="Tsui H.-C.T."/>
            <person name="Winkler M.E."/>
        </authorList>
    </citation>
    <scope>NUCLEOTIDE SEQUENCE</scope>
</reference>
<dbReference type="AlphaFoldDB" id="A0A382INP0"/>
<evidence type="ECO:0000259" key="8">
    <source>
        <dbReference type="Pfam" id="PF13186"/>
    </source>
</evidence>
<feature type="domain" description="Radical SAM core" evidence="7">
    <location>
        <begin position="14"/>
        <end position="162"/>
    </location>
</feature>
<dbReference type="InterPro" id="IPR034391">
    <property type="entry name" value="AdoMet-like_SPASM_containing"/>
</dbReference>
<keyword evidence="3" id="KW-0949">S-adenosyl-L-methionine</keyword>
<keyword evidence="6" id="KW-0411">Iron-sulfur</keyword>
<name>A0A382INP0_9ZZZZ</name>
<accession>A0A382INP0</accession>
<dbReference type="SUPFAM" id="SSF102114">
    <property type="entry name" value="Radical SAM enzymes"/>
    <property type="match status" value="1"/>
</dbReference>
<dbReference type="CDD" id="cd21109">
    <property type="entry name" value="SPASM"/>
    <property type="match status" value="1"/>
</dbReference>
<dbReference type="InterPro" id="IPR013785">
    <property type="entry name" value="Aldolase_TIM"/>
</dbReference>
<evidence type="ECO:0008006" key="10">
    <source>
        <dbReference type="Google" id="ProtNLM"/>
    </source>
</evidence>
<dbReference type="CDD" id="cd01335">
    <property type="entry name" value="Radical_SAM"/>
    <property type="match status" value="1"/>
</dbReference>
<organism evidence="9">
    <name type="scientific">marine metagenome</name>
    <dbReference type="NCBI Taxonomy" id="408172"/>
    <lineage>
        <taxon>unclassified sequences</taxon>
        <taxon>metagenomes</taxon>
        <taxon>ecological metagenomes</taxon>
    </lineage>
</organism>
<dbReference type="InterPro" id="IPR050377">
    <property type="entry name" value="Radical_SAM_PqqE_MftC-like"/>
</dbReference>
<sequence length="350" mass="39788">MTYIPSHVQIETVNRFCDARCPMCTIKFVPDWPKDAEDSFSSKGQARPAEIMSLETFKTIVSKFEPYVDRIRFSSLHGCGEPMLDKGLPEKVKFAKEIGLKEVGFTSNCNALTEKKARRLLEAGLDCIIPSIDGLTKEVHEAIRPRTDHTVTVENVKRFIKLRDEGDYNCKVLVRMIRQQLNADQWEDYNTFWRDLMSPEKGDNVLGLNIHNTGGKVPDYGDKKIGDFDPKEKDFLDHYAASVDNGDFDNLLKPDGQTGEICVKASEIENLGGCPDLFTRLSIFASGDVALCSADQAEYFKLGNVIHEDPIEIYNNSRFSHYREKWTSKGVQDLDHCRDCTIVMSRFYKT</sequence>
<dbReference type="PANTHER" id="PTHR11228:SF7">
    <property type="entry name" value="PQQA PEPTIDE CYCLASE"/>
    <property type="match status" value="1"/>
</dbReference>
<evidence type="ECO:0000256" key="4">
    <source>
        <dbReference type="ARBA" id="ARBA00022723"/>
    </source>
</evidence>
<evidence type="ECO:0000313" key="9">
    <source>
        <dbReference type="EMBL" id="SVC01226.1"/>
    </source>
</evidence>
<dbReference type="InterPro" id="IPR058240">
    <property type="entry name" value="rSAM_sf"/>
</dbReference>
<proteinExistence type="predicted"/>
<keyword evidence="5" id="KW-0408">Iron</keyword>
<evidence type="ECO:0000256" key="5">
    <source>
        <dbReference type="ARBA" id="ARBA00023004"/>
    </source>
</evidence>
<evidence type="ECO:0000259" key="7">
    <source>
        <dbReference type="Pfam" id="PF04055"/>
    </source>
</evidence>
<dbReference type="SFLD" id="SFLDG01387">
    <property type="entry name" value="BtrN-like_SPASM_domain_contain"/>
    <property type="match status" value="1"/>
</dbReference>
<protein>
    <recommendedName>
        <fullName evidence="10">Radical SAM core domain-containing protein</fullName>
    </recommendedName>
</protein>
<dbReference type="Gene3D" id="3.20.20.70">
    <property type="entry name" value="Aldolase class I"/>
    <property type="match status" value="1"/>
</dbReference>
<dbReference type="Pfam" id="PF04055">
    <property type="entry name" value="Radical_SAM"/>
    <property type="match status" value="1"/>
</dbReference>
<keyword evidence="2" id="KW-0004">4Fe-4S</keyword>
<dbReference type="EMBL" id="UINC01068528">
    <property type="protein sequence ID" value="SVC01226.1"/>
    <property type="molecule type" value="Genomic_DNA"/>
</dbReference>
<dbReference type="InterPro" id="IPR007197">
    <property type="entry name" value="rSAM"/>
</dbReference>
<dbReference type="PANTHER" id="PTHR11228">
    <property type="entry name" value="RADICAL SAM DOMAIN PROTEIN"/>
    <property type="match status" value="1"/>
</dbReference>
<keyword evidence="4" id="KW-0479">Metal-binding</keyword>
<dbReference type="Pfam" id="PF13186">
    <property type="entry name" value="SPASM"/>
    <property type="match status" value="1"/>
</dbReference>
<evidence type="ECO:0000256" key="6">
    <source>
        <dbReference type="ARBA" id="ARBA00023014"/>
    </source>
</evidence>
<dbReference type="SFLD" id="SFLDS00029">
    <property type="entry name" value="Radical_SAM"/>
    <property type="match status" value="1"/>
</dbReference>
<evidence type="ECO:0000256" key="1">
    <source>
        <dbReference type="ARBA" id="ARBA00001966"/>
    </source>
</evidence>
<evidence type="ECO:0000256" key="3">
    <source>
        <dbReference type="ARBA" id="ARBA00022691"/>
    </source>
</evidence>
<gene>
    <name evidence="9" type="ORF">METZ01_LOCUS254080</name>
</gene>